<proteinExistence type="predicted"/>
<protein>
    <recommendedName>
        <fullName evidence="2">Bacteriophage T5 Orf172 DNA-binding domain-containing protein</fullName>
    </recommendedName>
</protein>
<feature type="compositionally biased region" description="Basic and acidic residues" evidence="1">
    <location>
        <begin position="18"/>
        <end position="28"/>
    </location>
</feature>
<feature type="region of interest" description="Disordered" evidence="1">
    <location>
        <begin position="1"/>
        <end position="28"/>
    </location>
</feature>
<evidence type="ECO:0000313" key="4">
    <source>
        <dbReference type="Proteomes" id="UP000254259"/>
    </source>
</evidence>
<dbReference type="Pfam" id="PF13455">
    <property type="entry name" value="MUG113"/>
    <property type="match status" value="1"/>
</dbReference>
<dbReference type="AlphaFoldDB" id="A0A9Q7UQG0"/>
<dbReference type="EMBL" id="LT984813">
    <property type="protein sequence ID" value="SPD62994.1"/>
    <property type="molecule type" value="Genomic_DNA"/>
</dbReference>
<accession>A0A9Q7UQG0</accession>
<gene>
    <name evidence="3" type="ORF">CBM2636_10010</name>
</gene>
<evidence type="ECO:0000313" key="3">
    <source>
        <dbReference type="EMBL" id="SPD62994.1"/>
    </source>
</evidence>
<evidence type="ECO:0000256" key="1">
    <source>
        <dbReference type="SAM" id="MobiDB-lite"/>
    </source>
</evidence>
<organism evidence="3 4">
    <name type="scientific">Cupriavidus taiwanensis</name>
    <dbReference type="NCBI Taxonomy" id="164546"/>
    <lineage>
        <taxon>Bacteria</taxon>
        <taxon>Pseudomonadati</taxon>
        <taxon>Pseudomonadota</taxon>
        <taxon>Betaproteobacteria</taxon>
        <taxon>Burkholderiales</taxon>
        <taxon>Burkholderiaceae</taxon>
        <taxon>Cupriavidus</taxon>
    </lineage>
</organism>
<feature type="compositionally biased region" description="Acidic residues" evidence="1">
    <location>
        <begin position="1"/>
        <end position="10"/>
    </location>
</feature>
<feature type="domain" description="Bacteriophage T5 Orf172 DNA-binding" evidence="2">
    <location>
        <begin position="282"/>
        <end position="377"/>
    </location>
</feature>
<dbReference type="Proteomes" id="UP000254259">
    <property type="component" value="Chromosome CBM2636"/>
</dbReference>
<evidence type="ECO:0000259" key="2">
    <source>
        <dbReference type="SMART" id="SM00974"/>
    </source>
</evidence>
<reference evidence="3 4" key="1">
    <citation type="submission" date="2018-01" db="EMBL/GenBank/DDBJ databases">
        <authorList>
            <person name="Clerissi C."/>
        </authorList>
    </citation>
    <scope>NUCLEOTIDE SEQUENCE [LARGE SCALE GENOMIC DNA]</scope>
    <source>
        <strain evidence="3">Cupriavidus taiwanensis SWF 66322</strain>
    </source>
</reference>
<dbReference type="RefSeq" id="WP_115707617.1">
    <property type="nucleotide sequence ID" value="NZ_LT984813.1"/>
</dbReference>
<name>A0A9Q7UQG0_9BURK</name>
<dbReference type="InterPro" id="IPR018306">
    <property type="entry name" value="Phage_T5_Orf172_DNA-bd"/>
</dbReference>
<sequence>MSNSDLDDLAAELSDFAAPEKKGGRPPREERIVAGFEEIQRFFEKHNRAPQHGEDRDIFERLYAVRLDRLRALPDCRALLTPLDYQGLLAGAPSLAATEEVIDVDELAAELGGTASADDITVLRHVRTSAEKRAAEEIAQRTPCEDFETFKALFERVQRELKEGIRETHAFHKLDEIKLAEIQQGEFYIVGGQLAYVAEVGEDIRTKYERRDSRLRVVFDNGTESDVLLRSFQRALYRDEAARLVTNPSAGPLFDDEASEDDQESGTIYVLRSKSENPIVAANREVLHKIGVTGQSNVAARFANARNDSTFLLADVEVVATYDLYNINRVKLENLIHRVFDPARLDIEIKDRFGKPVVPREWFLVPVFVVDEVVERIRDGSITQYVYDPKAARLVKAARVTRT</sequence>
<dbReference type="SMART" id="SM00974">
    <property type="entry name" value="T5orf172"/>
    <property type="match status" value="1"/>
</dbReference>